<reference evidence="5 6" key="1">
    <citation type="journal article" date="2024" name="Chem. Sci.">
        <title>Discovery of megapolipeptins by genome mining of a Burkholderiales bacteria collection.</title>
        <authorList>
            <person name="Paulo B.S."/>
            <person name="Recchia M.J.J."/>
            <person name="Lee S."/>
            <person name="Fergusson C.H."/>
            <person name="Romanowski S.B."/>
            <person name="Hernandez A."/>
            <person name="Krull N."/>
            <person name="Liu D.Y."/>
            <person name="Cavanagh H."/>
            <person name="Bos A."/>
            <person name="Gray C.A."/>
            <person name="Murphy B.T."/>
            <person name="Linington R.G."/>
            <person name="Eustaquio A.S."/>
        </authorList>
    </citation>
    <scope>NUCLEOTIDE SEQUENCE [LARGE SCALE GENOMIC DNA]</scope>
    <source>
        <strain evidence="5 6">RL17-374-BIF-D</strain>
    </source>
</reference>
<dbReference type="EMBL" id="JAQQDB010000009">
    <property type="protein sequence ID" value="MFM0518034.1"/>
    <property type="molecule type" value="Genomic_DNA"/>
</dbReference>
<feature type="domain" description="Tyr recombinase" evidence="4">
    <location>
        <begin position="169"/>
        <end position="348"/>
    </location>
</feature>
<dbReference type="SUPFAM" id="SSF56349">
    <property type="entry name" value="DNA breaking-rejoining enzymes"/>
    <property type="match status" value="1"/>
</dbReference>
<dbReference type="PROSITE" id="PS51898">
    <property type="entry name" value="TYR_RECOMBINASE"/>
    <property type="match status" value="1"/>
</dbReference>
<evidence type="ECO:0000259" key="4">
    <source>
        <dbReference type="PROSITE" id="PS51898"/>
    </source>
</evidence>
<keyword evidence="3" id="KW-0233">DNA recombination</keyword>
<dbReference type="Gene3D" id="1.10.443.10">
    <property type="entry name" value="Intergrase catalytic core"/>
    <property type="match status" value="1"/>
</dbReference>
<evidence type="ECO:0000256" key="1">
    <source>
        <dbReference type="ARBA" id="ARBA00022908"/>
    </source>
</evidence>
<dbReference type="PANTHER" id="PTHR30349:SF94">
    <property type="entry name" value="INTEGRASE_RECOMBINASE HI_1414-RELATED"/>
    <property type="match status" value="1"/>
</dbReference>
<evidence type="ECO:0000313" key="5">
    <source>
        <dbReference type="EMBL" id="MFM0518034.1"/>
    </source>
</evidence>
<dbReference type="RefSeq" id="WP_408161289.1">
    <property type="nucleotide sequence ID" value="NZ_JAQQDB010000009.1"/>
</dbReference>
<dbReference type="Proteomes" id="UP001629462">
    <property type="component" value="Unassembled WGS sequence"/>
</dbReference>
<proteinExistence type="predicted"/>
<organism evidence="5 6">
    <name type="scientific">Caballeronia jiangsuensis</name>
    <dbReference type="NCBI Taxonomy" id="1458357"/>
    <lineage>
        <taxon>Bacteria</taxon>
        <taxon>Pseudomonadati</taxon>
        <taxon>Pseudomonadota</taxon>
        <taxon>Betaproteobacteria</taxon>
        <taxon>Burkholderiales</taxon>
        <taxon>Burkholderiaceae</taxon>
        <taxon>Caballeronia</taxon>
    </lineage>
</organism>
<evidence type="ECO:0000256" key="3">
    <source>
        <dbReference type="ARBA" id="ARBA00023172"/>
    </source>
</evidence>
<keyword evidence="1" id="KW-0229">DNA integration</keyword>
<dbReference type="InterPro" id="IPR050090">
    <property type="entry name" value="Tyrosine_recombinase_XerCD"/>
</dbReference>
<keyword evidence="6" id="KW-1185">Reference proteome</keyword>
<dbReference type="InterPro" id="IPR002104">
    <property type="entry name" value="Integrase_catalytic"/>
</dbReference>
<evidence type="ECO:0000256" key="2">
    <source>
        <dbReference type="ARBA" id="ARBA00023125"/>
    </source>
</evidence>
<evidence type="ECO:0000313" key="6">
    <source>
        <dbReference type="Proteomes" id="UP001629462"/>
    </source>
</evidence>
<dbReference type="Gene3D" id="1.10.150.130">
    <property type="match status" value="1"/>
</dbReference>
<name>A0ABW9CK03_9BURK</name>
<comment type="caution">
    <text evidence="5">The sequence shown here is derived from an EMBL/GenBank/DDBJ whole genome shotgun (WGS) entry which is preliminary data.</text>
</comment>
<protein>
    <submittedName>
        <fullName evidence="5">Tyrosine-type recombinase/integrase</fullName>
    </submittedName>
</protein>
<keyword evidence="2" id="KW-0238">DNA-binding</keyword>
<dbReference type="PANTHER" id="PTHR30349">
    <property type="entry name" value="PHAGE INTEGRASE-RELATED"/>
    <property type="match status" value="1"/>
</dbReference>
<dbReference type="Pfam" id="PF00589">
    <property type="entry name" value="Phage_integrase"/>
    <property type="match status" value="1"/>
</dbReference>
<dbReference type="InterPro" id="IPR013762">
    <property type="entry name" value="Integrase-like_cat_sf"/>
</dbReference>
<gene>
    <name evidence="5" type="ORF">PQR08_11440</name>
</gene>
<accession>A0ABW9CK03</accession>
<dbReference type="InterPro" id="IPR011010">
    <property type="entry name" value="DNA_brk_join_enz"/>
</dbReference>
<dbReference type="InterPro" id="IPR010998">
    <property type="entry name" value="Integrase_recombinase_N"/>
</dbReference>
<sequence>MASITEYKGGYRAFVTVNGKRKTKTFDKRREAQEWVAHTEVGMRREADKPEGSRHTVLEMLQRYTAEVTVKKEGARPEMMRIKAFLRNFPALASKTLEAVRTPDLAAWRDARLAGFTMDDGTKVDAVSSASVLRDINWLRNAFKIAREEWHWTEGNPFMGLRMPQEPPPRDRRISPYAEVRPLVRHLGYRTGVAPETKSQEVALAFLIALRSAMRAGEILSLGAANINMAKRVVTVEHKMQYLTGRMRSIPLTRHAARLLRPIAGREKCFTVSSASLDTLFRKARDQLAVGRPALREIHFHDTRAEALTRLSRKVDVMTLAKISGHKDLSILQNTYYRETAEDIAARL</sequence>